<evidence type="ECO:0000256" key="1">
    <source>
        <dbReference type="SAM" id="Phobius"/>
    </source>
</evidence>
<feature type="transmembrane region" description="Helical" evidence="1">
    <location>
        <begin position="73"/>
        <end position="98"/>
    </location>
</feature>
<evidence type="ECO:0000313" key="2">
    <source>
        <dbReference type="EMBL" id="MFC5588134.1"/>
    </source>
</evidence>
<accession>A0ABW0TI92</accession>
<comment type="caution">
    <text evidence="2">The sequence shown here is derived from an EMBL/GenBank/DDBJ whole genome shotgun (WGS) entry which is preliminary data.</text>
</comment>
<protein>
    <submittedName>
        <fullName evidence="2">Uncharacterized protein</fullName>
    </submittedName>
</protein>
<name>A0ABW0TI92_9BACL</name>
<proteinExistence type="predicted"/>
<keyword evidence="1" id="KW-0472">Membrane</keyword>
<dbReference type="PRINTS" id="PR00173">
    <property type="entry name" value="EDTRNSPORT"/>
</dbReference>
<reference evidence="3" key="1">
    <citation type="journal article" date="2019" name="Int. J. Syst. Evol. Microbiol.">
        <title>The Global Catalogue of Microorganisms (GCM) 10K type strain sequencing project: providing services to taxonomists for standard genome sequencing and annotation.</title>
        <authorList>
            <consortium name="The Broad Institute Genomics Platform"/>
            <consortium name="The Broad Institute Genome Sequencing Center for Infectious Disease"/>
            <person name="Wu L."/>
            <person name="Ma J."/>
        </authorList>
    </citation>
    <scope>NUCLEOTIDE SEQUENCE [LARGE SCALE GENOMIC DNA]</scope>
    <source>
        <strain evidence="3">CGMCC 4.1434</strain>
    </source>
</reference>
<gene>
    <name evidence="2" type="ORF">ACFPRA_04525</name>
</gene>
<keyword evidence="1" id="KW-1133">Transmembrane helix</keyword>
<dbReference type="RefSeq" id="WP_381431174.1">
    <property type="nucleotide sequence ID" value="NZ_JBHSNO010000005.1"/>
</dbReference>
<dbReference type="EMBL" id="JBHSNO010000005">
    <property type="protein sequence ID" value="MFC5588134.1"/>
    <property type="molecule type" value="Genomic_DNA"/>
</dbReference>
<dbReference type="Proteomes" id="UP001596109">
    <property type="component" value="Unassembled WGS sequence"/>
</dbReference>
<sequence>MIFTYLLMLAGLVPMILFLFALIEHRHYRILLRCLCICLVIWLFVYGIATMVNFHYWSAHEMPFFPAWGEINIMFFLMVAIFAIIFAIVIVTSLPIRVSIGEWFTQYGKVLVAMGTFCLTILIIFIFIMPAGQKYAYSLVLDKGHRQLAQVVPATDDPVSVVLVTSEQNCFSRSSSSSCRDSYYENLVMAKNNHSQGLWVQMEIGFFNSRNEVMDVMQYGPVYFAAGETKPILPEYEADQTSVWNRWTNHTKRQTTDIQYRYAWQ</sequence>
<feature type="transmembrane region" description="Helical" evidence="1">
    <location>
        <begin position="30"/>
        <end position="53"/>
    </location>
</feature>
<organism evidence="2 3">
    <name type="scientific">Sporosarcina soli</name>
    <dbReference type="NCBI Taxonomy" id="334736"/>
    <lineage>
        <taxon>Bacteria</taxon>
        <taxon>Bacillati</taxon>
        <taxon>Bacillota</taxon>
        <taxon>Bacilli</taxon>
        <taxon>Bacillales</taxon>
        <taxon>Caryophanaceae</taxon>
        <taxon>Sporosarcina</taxon>
    </lineage>
</organism>
<keyword evidence="3" id="KW-1185">Reference proteome</keyword>
<keyword evidence="1" id="KW-0812">Transmembrane</keyword>
<evidence type="ECO:0000313" key="3">
    <source>
        <dbReference type="Proteomes" id="UP001596109"/>
    </source>
</evidence>
<feature type="transmembrane region" description="Helical" evidence="1">
    <location>
        <begin position="110"/>
        <end position="129"/>
    </location>
</feature>
<feature type="transmembrane region" description="Helical" evidence="1">
    <location>
        <begin position="6"/>
        <end position="23"/>
    </location>
</feature>